<accession>A0A1X0WB21</accession>
<protein>
    <submittedName>
        <fullName evidence="2">Baseplate assembly protein</fullName>
    </submittedName>
</protein>
<dbReference type="RefSeq" id="WP_084913123.1">
    <property type="nucleotide sequence ID" value="NZ_MRWE01000038.1"/>
</dbReference>
<dbReference type="PIRSF" id="PIRSF012337">
    <property type="entry name" value="gp45"/>
    <property type="match status" value="1"/>
</dbReference>
<keyword evidence="3" id="KW-1185">Reference proteome</keyword>
<organism evidence="2 3">
    <name type="scientific">Rouxiella badensis</name>
    <dbReference type="NCBI Taxonomy" id="1646377"/>
    <lineage>
        <taxon>Bacteria</taxon>
        <taxon>Pseudomonadati</taxon>
        <taxon>Pseudomonadota</taxon>
        <taxon>Gammaproteobacteria</taxon>
        <taxon>Enterobacterales</taxon>
        <taxon>Yersiniaceae</taxon>
        <taxon>Rouxiella</taxon>
    </lineage>
</organism>
<dbReference type="InterPro" id="IPR013046">
    <property type="entry name" value="GpV/Gp45"/>
</dbReference>
<feature type="domain" description="Bacteriophage Mu Gp45 N-terminal" evidence="1">
    <location>
        <begin position="18"/>
        <end position="82"/>
    </location>
</feature>
<dbReference type="NCBIfam" id="TIGR01644">
    <property type="entry name" value="phage_P2_V"/>
    <property type="match status" value="1"/>
</dbReference>
<dbReference type="Proteomes" id="UP000192536">
    <property type="component" value="Unassembled WGS sequence"/>
</dbReference>
<sequence length="194" mass="20998">MVDLSRLYRQIKMLIGIGKVTAIDDGGLTQNLQYQTPLEIRSNTPRMADFGFSSGLPVGSDVVVAYLGGDRSSAVVIATNNKKYRHTGLNAGETVIYDQWGGYVKLTEAGIEVEANNQPVTVSNATIVTINATEKIVANTPRFECSGDIIDNSGSNSTTLKQFRDVYNEHAHFLKNVQSGNSTIESEVPGVIVE</sequence>
<reference evidence="2 3" key="1">
    <citation type="journal article" date="2017" name="Int. J. Syst. Evol. Microbiol.">
        <title>Rouxiella badensis sp. nov. and Rouxiella silvae sp. nov. isolated from peat bog soil in Germany and emendation of the genus description.</title>
        <authorList>
            <person name="Le Fleche-Mateos A."/>
            <person name="Kugler J.H."/>
            <person name="Hansen S.H."/>
            <person name="Syldatk C."/>
            <person name="Hausmann R."/>
            <person name="Lomprez F."/>
            <person name="Vandenbogaert M."/>
            <person name="Manuguerra J.C."/>
            <person name="Grimont P.A."/>
        </authorList>
    </citation>
    <scope>NUCLEOTIDE SEQUENCE [LARGE SCALE GENOMIC DNA]</scope>
    <source>
        <strain evidence="2 3">DSM 100043</strain>
    </source>
</reference>
<evidence type="ECO:0000313" key="2">
    <source>
        <dbReference type="EMBL" id="ORJ23964.1"/>
    </source>
</evidence>
<proteinExistence type="predicted"/>
<dbReference type="InterPro" id="IPR053861">
    <property type="entry name" value="Phage_Mu_Gp45_N"/>
</dbReference>
<dbReference type="STRING" id="1646377.BS640_18865"/>
<name>A0A1X0WB21_9GAMM</name>
<dbReference type="EMBL" id="MRWE01000038">
    <property type="protein sequence ID" value="ORJ23964.1"/>
    <property type="molecule type" value="Genomic_DNA"/>
</dbReference>
<dbReference type="Pfam" id="PF06890">
    <property type="entry name" value="Phage_Mu_Gp45"/>
    <property type="match status" value="1"/>
</dbReference>
<gene>
    <name evidence="2" type="ORF">BS640_18865</name>
</gene>
<dbReference type="InterPro" id="IPR014462">
    <property type="entry name" value="Phage_Mu_Gp45"/>
</dbReference>
<dbReference type="AlphaFoldDB" id="A0A1X0WB21"/>
<evidence type="ECO:0000259" key="1">
    <source>
        <dbReference type="Pfam" id="PF06890"/>
    </source>
</evidence>
<evidence type="ECO:0000313" key="3">
    <source>
        <dbReference type="Proteomes" id="UP000192536"/>
    </source>
</evidence>
<comment type="caution">
    <text evidence="2">The sequence shown here is derived from an EMBL/GenBank/DDBJ whole genome shotgun (WGS) entry which is preliminary data.</text>
</comment>